<dbReference type="Proteomes" id="UP000278422">
    <property type="component" value="Unassembled WGS sequence"/>
</dbReference>
<dbReference type="GO" id="GO:0006352">
    <property type="term" value="P:DNA-templated transcription initiation"/>
    <property type="evidence" value="ECO:0007669"/>
    <property type="project" value="InterPro"/>
</dbReference>
<evidence type="ECO:0000259" key="7">
    <source>
        <dbReference type="Pfam" id="PF04542"/>
    </source>
</evidence>
<dbReference type="SUPFAM" id="SSF88946">
    <property type="entry name" value="Sigma2 domain of RNA polymerase sigma factors"/>
    <property type="match status" value="1"/>
</dbReference>
<comment type="caution">
    <text evidence="9">The sequence shown here is derived from an EMBL/GenBank/DDBJ whole genome shotgun (WGS) entry which is preliminary data.</text>
</comment>
<evidence type="ECO:0000313" key="9">
    <source>
        <dbReference type="EMBL" id="RRQ04698.1"/>
    </source>
</evidence>
<dbReference type="GO" id="GO:0003677">
    <property type="term" value="F:DNA binding"/>
    <property type="evidence" value="ECO:0007669"/>
    <property type="project" value="UniProtKB-KW"/>
</dbReference>
<evidence type="ECO:0000256" key="2">
    <source>
        <dbReference type="ARBA" id="ARBA00023015"/>
    </source>
</evidence>
<reference evidence="9 10" key="1">
    <citation type="submission" date="2018-01" db="EMBL/GenBank/DDBJ databases">
        <title>Twenty Corynebacterium bovis Genomes.</title>
        <authorList>
            <person name="Gulvik C.A."/>
        </authorList>
    </citation>
    <scope>NUCLEOTIDE SEQUENCE [LARGE SCALE GENOMIC DNA]</scope>
    <source>
        <strain evidence="9 10">16-2004</strain>
    </source>
</reference>
<comment type="similarity">
    <text evidence="1">Belongs to the sigma-70 factor family. ECF subfamily.</text>
</comment>
<dbReference type="PANTHER" id="PTHR43133">
    <property type="entry name" value="RNA POLYMERASE ECF-TYPE SIGMA FACTO"/>
    <property type="match status" value="1"/>
</dbReference>
<dbReference type="Gene3D" id="1.10.10.10">
    <property type="entry name" value="Winged helix-like DNA-binding domain superfamily/Winged helix DNA-binding domain"/>
    <property type="match status" value="1"/>
</dbReference>
<feature type="domain" description="RNA polymerase sigma-70 region 2" evidence="7">
    <location>
        <begin position="46"/>
        <end position="108"/>
    </location>
</feature>
<feature type="domain" description="RNA polymerase sigma factor 70 region 4 type 2" evidence="8">
    <location>
        <begin position="144"/>
        <end position="194"/>
    </location>
</feature>
<feature type="compositionally biased region" description="Low complexity" evidence="6">
    <location>
        <begin position="1"/>
        <end position="13"/>
    </location>
</feature>
<dbReference type="InterPro" id="IPR007627">
    <property type="entry name" value="RNA_pol_sigma70_r2"/>
</dbReference>
<evidence type="ECO:0000256" key="1">
    <source>
        <dbReference type="ARBA" id="ARBA00010641"/>
    </source>
</evidence>
<dbReference type="RefSeq" id="WP_125174922.1">
    <property type="nucleotide sequence ID" value="NZ_JBHYBM010000110.1"/>
</dbReference>
<feature type="region of interest" description="Disordered" evidence="6">
    <location>
        <begin position="113"/>
        <end position="135"/>
    </location>
</feature>
<feature type="region of interest" description="Disordered" evidence="6">
    <location>
        <begin position="202"/>
        <end position="251"/>
    </location>
</feature>
<keyword evidence="3" id="KW-0731">Sigma factor</keyword>
<dbReference type="GO" id="GO:0016987">
    <property type="term" value="F:sigma factor activity"/>
    <property type="evidence" value="ECO:0007669"/>
    <property type="project" value="UniProtKB-KW"/>
</dbReference>
<keyword evidence="4" id="KW-0238">DNA-binding</keyword>
<dbReference type="AlphaFoldDB" id="A0A3R8R5U2"/>
<evidence type="ECO:0000259" key="8">
    <source>
        <dbReference type="Pfam" id="PF08281"/>
    </source>
</evidence>
<evidence type="ECO:0000256" key="5">
    <source>
        <dbReference type="ARBA" id="ARBA00023163"/>
    </source>
</evidence>
<dbReference type="NCBIfam" id="NF009187">
    <property type="entry name" value="PRK12535.1"/>
    <property type="match status" value="1"/>
</dbReference>
<evidence type="ECO:0000256" key="3">
    <source>
        <dbReference type="ARBA" id="ARBA00023082"/>
    </source>
</evidence>
<gene>
    <name evidence="9" type="ORF">CXF42_04005</name>
</gene>
<feature type="compositionally biased region" description="Basic and acidic residues" evidence="6">
    <location>
        <begin position="14"/>
        <end position="24"/>
    </location>
</feature>
<evidence type="ECO:0000256" key="4">
    <source>
        <dbReference type="ARBA" id="ARBA00023125"/>
    </source>
</evidence>
<evidence type="ECO:0000313" key="10">
    <source>
        <dbReference type="Proteomes" id="UP000278422"/>
    </source>
</evidence>
<dbReference type="Gene3D" id="1.10.1740.10">
    <property type="match status" value="1"/>
</dbReference>
<dbReference type="NCBIfam" id="TIGR02937">
    <property type="entry name" value="sigma70-ECF"/>
    <property type="match status" value="1"/>
</dbReference>
<dbReference type="CDD" id="cd06171">
    <property type="entry name" value="Sigma70_r4"/>
    <property type="match status" value="1"/>
</dbReference>
<protein>
    <submittedName>
        <fullName evidence="9">RNA polymerase subunit sigma</fullName>
    </submittedName>
</protein>
<dbReference type="InterPro" id="IPR036388">
    <property type="entry name" value="WH-like_DNA-bd_sf"/>
</dbReference>
<dbReference type="InterPro" id="IPR013325">
    <property type="entry name" value="RNA_pol_sigma_r2"/>
</dbReference>
<name>A0A3R8R5U2_9CORY</name>
<dbReference type="SUPFAM" id="SSF88659">
    <property type="entry name" value="Sigma3 and sigma4 domains of RNA polymerase sigma factors"/>
    <property type="match status" value="1"/>
</dbReference>
<accession>A0A3R8R5U2</accession>
<dbReference type="InterPro" id="IPR014284">
    <property type="entry name" value="RNA_pol_sigma-70_dom"/>
</dbReference>
<feature type="compositionally biased region" description="Basic residues" evidence="6">
    <location>
        <begin position="241"/>
        <end position="251"/>
    </location>
</feature>
<keyword evidence="5" id="KW-0804">Transcription</keyword>
<dbReference type="EMBL" id="PQNQ01000007">
    <property type="protein sequence ID" value="RRQ04698.1"/>
    <property type="molecule type" value="Genomic_DNA"/>
</dbReference>
<proteinExistence type="inferred from homology"/>
<organism evidence="9 10">
    <name type="scientific">Corynebacterium bovis</name>
    <dbReference type="NCBI Taxonomy" id="36808"/>
    <lineage>
        <taxon>Bacteria</taxon>
        <taxon>Bacillati</taxon>
        <taxon>Actinomycetota</taxon>
        <taxon>Actinomycetes</taxon>
        <taxon>Mycobacteriales</taxon>
        <taxon>Corynebacteriaceae</taxon>
        <taxon>Corynebacterium</taxon>
    </lineage>
</organism>
<dbReference type="Pfam" id="PF04542">
    <property type="entry name" value="Sigma70_r2"/>
    <property type="match status" value="1"/>
</dbReference>
<dbReference type="Pfam" id="PF08281">
    <property type="entry name" value="Sigma70_r4_2"/>
    <property type="match status" value="1"/>
</dbReference>
<dbReference type="PANTHER" id="PTHR43133:SF61">
    <property type="entry name" value="ECF RNA POLYMERASE SIGMA FACTOR SIGC"/>
    <property type="match status" value="1"/>
</dbReference>
<feature type="region of interest" description="Disordered" evidence="6">
    <location>
        <begin position="1"/>
        <end position="24"/>
    </location>
</feature>
<dbReference type="InterPro" id="IPR013249">
    <property type="entry name" value="RNA_pol_sigma70_r4_t2"/>
</dbReference>
<dbReference type="InterPro" id="IPR013324">
    <property type="entry name" value="RNA_pol_sigma_r3/r4-like"/>
</dbReference>
<keyword evidence="10" id="KW-1185">Reference proteome</keyword>
<evidence type="ECO:0000256" key="6">
    <source>
        <dbReference type="SAM" id="MobiDB-lite"/>
    </source>
</evidence>
<sequence>MHQTTATDGTAPDGGHRRPGRPDDTAVTDLALRAATGDRTALNAFIQATHQDVWRLLAHLADTDRADDLTQETYLRVLGALPRFAARSTARTWILSLARRVWVDSVRHDMARPRKSTAQWEDAAEHSPSPDTAGDQTWAELVDARALLDLLDPERREALVLTQVLGYTYAEAADIAGVRVGTIRSRVARARADMVAAQDAARAAGEAGDRSRATARTAGLPGRGGDATLRRTGGLPGAPAARRRGHLRDVG</sequence>
<dbReference type="InterPro" id="IPR039425">
    <property type="entry name" value="RNA_pol_sigma-70-like"/>
</dbReference>
<keyword evidence="2" id="KW-0805">Transcription regulation</keyword>